<proteinExistence type="predicted"/>
<evidence type="ECO:0000313" key="1">
    <source>
        <dbReference type="EMBL" id="RQW13541.1"/>
    </source>
</evidence>
<keyword evidence="2" id="KW-1185">Reference proteome</keyword>
<dbReference type="Pfam" id="PF06953">
    <property type="entry name" value="ArsD"/>
    <property type="match status" value="1"/>
</dbReference>
<sequence>MEKLEIYDPAMCCSTGVCGPVVDPELIRMSLLVNNLRKKGIQVARYNLASEPQAFAENEFVSQLLQEQGPEALPIIIIDGQVKKQHTYPTNEELEAWTGIQADELTQKTKIRLQLKQK</sequence>
<dbReference type="InterPro" id="IPR010712">
    <property type="entry name" value="Arsenical-R_ArsD"/>
</dbReference>
<dbReference type="GO" id="GO:0045892">
    <property type="term" value="P:negative regulation of DNA-templated transcription"/>
    <property type="evidence" value="ECO:0007669"/>
    <property type="project" value="InterPro"/>
</dbReference>
<dbReference type="AlphaFoldDB" id="A0A3N9PBB8"/>
<dbReference type="GO" id="GO:0003677">
    <property type="term" value="F:DNA binding"/>
    <property type="evidence" value="ECO:0007669"/>
    <property type="project" value="InterPro"/>
</dbReference>
<protein>
    <submittedName>
        <fullName evidence="1">Arsenical resistance operon transcriptional repressor ArsD</fullName>
    </submittedName>
</protein>
<dbReference type="RefSeq" id="WP_124694182.1">
    <property type="nucleotide sequence ID" value="NZ_JBHUFE010000016.1"/>
</dbReference>
<accession>A0A3N9PBB8</accession>
<dbReference type="GO" id="GO:0046685">
    <property type="term" value="P:response to arsenic-containing substance"/>
    <property type="evidence" value="ECO:0007669"/>
    <property type="project" value="InterPro"/>
</dbReference>
<dbReference type="OrthoDB" id="9801358at2"/>
<name>A0A3N9PBB8_9BACL</name>
<dbReference type="Gene3D" id="3.40.30.10">
    <property type="entry name" value="Glutaredoxin"/>
    <property type="match status" value="1"/>
</dbReference>
<comment type="caution">
    <text evidence="1">The sequence shown here is derived from an EMBL/GenBank/DDBJ whole genome shotgun (WGS) entry which is preliminary data.</text>
</comment>
<gene>
    <name evidence="1" type="primary">arsD</name>
    <name evidence="1" type="ORF">EH198_03755</name>
</gene>
<dbReference type="Proteomes" id="UP000282529">
    <property type="component" value="Unassembled WGS sequence"/>
</dbReference>
<reference evidence="1 2" key="1">
    <citation type="submission" date="2018-11" db="EMBL/GenBank/DDBJ databases">
        <title>Genome sequence of strain 7197.</title>
        <authorList>
            <person name="Gao J."/>
            <person name="Sun J."/>
        </authorList>
    </citation>
    <scope>NUCLEOTIDE SEQUENCE [LARGE SCALE GENOMIC DNA]</scope>
    <source>
        <strain evidence="1 2">7197</strain>
    </source>
</reference>
<dbReference type="NCBIfam" id="NF033727">
    <property type="entry name" value="chaperon_ArsD"/>
    <property type="match status" value="1"/>
</dbReference>
<dbReference type="EMBL" id="RQPI01000001">
    <property type="protein sequence ID" value="RQW13541.1"/>
    <property type="molecule type" value="Genomic_DNA"/>
</dbReference>
<evidence type="ECO:0000313" key="2">
    <source>
        <dbReference type="Proteomes" id="UP000282529"/>
    </source>
</evidence>
<organism evidence="1 2">
    <name type="scientific">Paenibacillus rhizophilus</name>
    <dbReference type="NCBI Taxonomy" id="1850366"/>
    <lineage>
        <taxon>Bacteria</taxon>
        <taxon>Bacillati</taxon>
        <taxon>Bacillota</taxon>
        <taxon>Bacilli</taxon>
        <taxon>Bacillales</taxon>
        <taxon>Paenibacillaceae</taxon>
        <taxon>Paenibacillus</taxon>
    </lineage>
</organism>